<gene>
    <name evidence="7" type="ORF">G3I59_46830</name>
</gene>
<feature type="region of interest" description="Disordered" evidence="5">
    <location>
        <begin position="1"/>
        <end position="20"/>
    </location>
</feature>
<evidence type="ECO:0000256" key="5">
    <source>
        <dbReference type="SAM" id="MobiDB-lite"/>
    </source>
</evidence>
<dbReference type="InterPro" id="IPR020845">
    <property type="entry name" value="AMP-binding_CS"/>
</dbReference>
<dbReference type="InterPro" id="IPR001242">
    <property type="entry name" value="Condensation_dom"/>
</dbReference>
<evidence type="ECO:0000313" key="7">
    <source>
        <dbReference type="EMBL" id="NEC62915.1"/>
    </source>
</evidence>
<dbReference type="InterPro" id="IPR020802">
    <property type="entry name" value="TesA-like"/>
</dbReference>
<proteinExistence type="predicted"/>
<dbReference type="InterPro" id="IPR029058">
    <property type="entry name" value="AB_hydrolase_fold"/>
</dbReference>
<dbReference type="Gene3D" id="3.30.559.30">
    <property type="entry name" value="Nonribosomal peptide synthetase, condensation domain"/>
    <property type="match status" value="5"/>
</dbReference>
<organism evidence="7 8">
    <name type="scientific">Amycolatopsis rubida</name>
    <dbReference type="NCBI Taxonomy" id="112413"/>
    <lineage>
        <taxon>Bacteria</taxon>
        <taxon>Bacillati</taxon>
        <taxon>Actinomycetota</taxon>
        <taxon>Actinomycetes</taxon>
        <taxon>Pseudonocardiales</taxon>
        <taxon>Pseudonocardiaceae</taxon>
        <taxon>Amycolatopsis</taxon>
    </lineage>
</organism>
<dbReference type="InterPro" id="IPR036736">
    <property type="entry name" value="ACP-like_sf"/>
</dbReference>
<keyword evidence="4" id="KW-0677">Repeat</keyword>
<name>A0ABX0C7V4_9PSEU</name>
<dbReference type="Pfam" id="PF00550">
    <property type="entry name" value="PP-binding"/>
    <property type="match status" value="4"/>
</dbReference>
<evidence type="ECO:0000256" key="3">
    <source>
        <dbReference type="ARBA" id="ARBA00022553"/>
    </source>
</evidence>
<evidence type="ECO:0000313" key="8">
    <source>
        <dbReference type="Proteomes" id="UP000470404"/>
    </source>
</evidence>
<feature type="domain" description="Carrier" evidence="6">
    <location>
        <begin position="1774"/>
        <end position="1849"/>
    </location>
</feature>
<evidence type="ECO:0000259" key="6">
    <source>
        <dbReference type="PROSITE" id="PS50075"/>
    </source>
</evidence>
<evidence type="ECO:0000256" key="4">
    <source>
        <dbReference type="ARBA" id="ARBA00022737"/>
    </source>
</evidence>
<dbReference type="NCBIfam" id="NF003417">
    <property type="entry name" value="PRK04813.1"/>
    <property type="match status" value="5"/>
</dbReference>
<dbReference type="Pfam" id="PF00501">
    <property type="entry name" value="AMP-binding"/>
    <property type="match status" value="4"/>
</dbReference>
<accession>A0ABX0C7V4</accession>
<dbReference type="RefSeq" id="WP_161269834.1">
    <property type="nucleotide sequence ID" value="NZ_JAAGNC010000222.1"/>
</dbReference>
<dbReference type="PROSITE" id="PS00455">
    <property type="entry name" value="AMP_BINDING"/>
    <property type="match status" value="3"/>
</dbReference>
<dbReference type="PANTHER" id="PTHR45527">
    <property type="entry name" value="NONRIBOSOMAL PEPTIDE SYNTHETASE"/>
    <property type="match status" value="1"/>
</dbReference>
<dbReference type="InterPro" id="IPR029063">
    <property type="entry name" value="SAM-dependent_MTases_sf"/>
</dbReference>
<dbReference type="InterPro" id="IPR010071">
    <property type="entry name" value="AA_adenyl_dom"/>
</dbReference>
<sequence>MTATGLLPTDHLRKPGRTPFHRSASRAIDAELLGRVHELAGECRTDAAHVLLATLAAILNRYSETESVTVGIDKNSVLTIEVPADPTFAEFISVVAGTPIRQRSSDPAAVVFRNTAWDEPVATHDVVLTARLDAPEPELRVTYDAGLFELPTIARLLTHFTTLLAAGVADPQIRLRSQAPLLTADELQLMLIDWNRTEQELGEDRCLHDEFAQRVDAAPGGIALIHDGGTWTADEIDKAANRLAHHLQDIGVERGSRVGLCVERGANLLIGVLGVLKAGAAYVPLDAGYPAERLEFMQRDSGCRFLITESPQLPLLPRPDGCRVVLLDRDAEAIGRRPGSRPAGRADAGDLCYVIYTSGSTGRPKGIALRHRGVLNNLRDLNSRFAVGNEDRVLALSSPSFDMSVYEFLGVTLAGGAVVVPVTDRLKDPAHWHELINTHHVTVWNSAPPLAEIYLEHTRTLMPQPHTGLRLALLGGDWVLPTLPERLDSVAPGIRVIVMGGATECSIHSTLFEAGRPLPGWHSIPYGRPMANQRTYILDTAGRPCPIGVPGELHLAGKGLAAGYVGAPALTSERFFDWSYGPVEAERLYRTGDLARFRSDGLIELLGRVDDQVKIHGHRIEPGEIEAVLRADPTVAGAVVVAKEDDRGERVLAAYVVPSGTGVADPAELRDRLRERLPAHLVPSAVVVLDAFPLSPNGKVDRLALPAPEVRDGGQGRAPGNATEETLCLLGAEVLGVERLSVDDDFFERGGHSLLATRFTSRLRTTLGIGLTVRDLFASPTMAALARQLVHAKPRDRAALKRAARPDELPLSPVQRRMWFLDQLGGPASAHNVPFVFRLSGTLDPDALSAALRDLIDRHEALRTIITASDGVPAQVVLEAPQVSAVMSRMQVTASGLEAALEEAGRHVFDLSRELPVRCHLFETGPTSHVLLVLIHHIAADGWSLEPMARDLQNAYLARQSNQEPGWTPPEAQYADYALWHRALIGNSSDPASLAARQLDYWAAQLAGLPDVTTLPTDYPRPRAASPASRAARFTIPAPVHRQLTDLARRTSSTLFMVLNAGLAALLTKLGAGTDVAVGTPIAGRTDDALDGLVGFFVNTLVLRTDTSGNPGFAELLSRVRETALAGYENQDVPFDQVVERVDPPRSAAHHPLFQVSLAVQNTREPRFVVPGLRVTVDRPPALRSQADIHIDVIEHTADDGSPTGLSCTVDYAAELFEPGGVDTVFSRWLSLLEQATTDPQRPLGEISLLSEQEHARIAARNETATSVGDLSFPELFRRQARAVPDAPAVLSSEETWSYRQLEEQSARIAAWIATRGAGPDSLVAVALPRSAAFIATVVGILRAGATFLPVDPSYPAERIAYLTADSAPALAITSAELQTGALAGYTAIDSPAISAEIAACPATDPEPSDRPHLDNAAYAIYTSGSTGRPKAVIVTHRGLSNYLAWCRRRHPGLSGHPVLHSSISFDLTITTLLGTLVQGGALSVVAQDETLPDGLRDLPEGSFLKATPTHLELLPAAADGFSGAADLVIGGEQLTWEALGPWRASHSTSSVVNEYGPTEFTVGCVEYRINPGDAASTGPVPIGRPIANTAVHVLDDRLRPVPDGVAGELYLAGAGLARGYLGRGALTAGRFVADPYGPAGSRMYRTGDLVRWTGSEQLEFVGRRDDQVKIRGHRVELGEVEAALRAEESVAAAVVVTREDTPGDRRLVGYVVPRRPGTTNPAALRQALRSGLPEHLVPSALVELGTVPVTANGKLDRRALPAPDYSAGESGRAPRNEREDLLCGLFAEVLGTARVSIDDNFFDLGGHSLLATKLVSRIRAVLTAELPIRTLFETPTVAGIISRLHSPEPDRRRLEPQPRPDRIPLSFAQQRLWFQDRLQGPSATYNMPLSFRLTGPLDTSALEAALADVAGRHESLRTTFPDLDGAAEQVVVPAAEALPELRRVRAVPARLDHLVRSAVRYEFDLRHEIPLRGWLFELGEDEHLLLILIHHISGDGWSMAPLARDLVTAYRARRSGRAPAWEPLPVQYADYTLWQRDLLGDTASTDSLLARQVGHWARQLAGLPDVVTFPTDRPRPTVASYDGASARFALTAELHERLVKFARQSGSTLFMVVQTALAALLTRLGAGTDIAVGTPIAGRLDQALDGLVGFFVNTLVIRTDLTGDPTLAELLARVREVCLSAYEHQDVPFEYLVERLNPERSPAHHPLFQVILAVQNNQEATFDLPGLDVRFDTPPTGRSQFDMHLDLVETHAPDGRPNGMTCTIDYATELYDPATVATVFGRWQRILETIVVAPETKLSALPVLTASERDNFPAGSSGDHYPCRDVSLPELFSEQVRAKPGQVALTDGDIDWTYAQLDSWSDRVAAWLRNLGLRPEELVAIALPRSAGLVATLIGVLKAGGAYLPVDSAYPDERIGYLIADATPAVIVASPGTTERFTRLAPAGVVTTLDSIDLADPTAAGPITRPHVQPEQLAYVMYTSGSTGRPKGIATTQLDVAHFVQDPAWTTGHSRVLAHSPHAFDGSTYEIWVPLAGGGTVVLAPPGSEDPDTLSSCIDRSGVTAVFMTSVLFTLIAAEFPERLRGLTEIWSGGDVLPPSAVAKIRAVAPDLRVVDVYGPTETTAFATYFPIGGGLDPSVDLPIGRPLANTQAYVLDDRLNPVPALTPGELYIAGAGLARGYLNRSALTAARFVANPFGRPGERMYRTGDSVRWNADRQLEFLGRTDDQVKIRGHRIEPGEVETLLRAHPGVRAAIAQVHEHTPGDKRLVAYIVPEGDRGSGDAIATDDHVSEWGEIYDSIYARDEHAGLGEDFSGWNSSYTGEPIPLDAMREWRAATVDRVRALDPHTLLEIGVGTGLLLSHLLPAVDEYWATDFSQPVVARLAKQIAQAEGTSRVHFLNRDADDFSGLPTSHFDTVVINSVVQYFPSGEYLARVLDGALEALAPGGRIFLGDIRGKASLRAFHSAVQTLRLGPDADVARLRAAVDYAVKMEKELVVDPDFFAAWADAHPRVAGLDIRLKRARSHNEMSRHRYEAVIHKVPVPACSVRDLPVVRWRQEDLEMLARSHDGAVRIQGIRNARVAGEHAALKSWETAPASSTLDDVQRDALPEAAALDPEEVHEWAETTGRRVITTWSGNDAEHFDALVFPDPAEATGPLTGTWVPGAARRNPVNSPATTRTGGQLVQTLRTMLAERLPDYLVPAALMLLDEIPVTANGKIDRRALPAPNYAIASAGRDPRDGRETALCVLFAEVLGVDRVTIDDSFFDLGGHSLLATRLASRIRSALRVDLPVRALFETPTVAELAQRLDDATAEGRPLLARLERPEHLPLSHAQQRIWFASRLEGQSPTYNMPFAFRINGTLDTGALIAALSDLTERHEPLRTIFPAPDGTPEQEILDRIDPGSSFGYVTAEPEQLESLLQAAARHEFDLSQENPFRAWLFETGPGQHTLLILIHHIAGDGWSMAPLARDLLSAYTARVERKPPSWLPLPVTYADYTLWQRRLLGDAEDPGSLISRQTSYWTQQLAGLPEVVSFPTDRPRTAVMSHAGETQWFEVPAQVHRRIAAMARAAGASTFMVLQAAMAVLMTRMGAGTDIALGTGIAGRTEEALEGLVGFFVNTLVIRTNTAGAPRFADLLDQVRETSLAAYEQQDVPFEHLVEKINPSRSAARHPLFQVALFLQNSPVERFTLPGLEVEVGETSTGNSVFDLFFSVSERDNEAGLDIMVQHRTDLFDARTVEAIMRRWQVVLTEVLADPQARIPEFDLLGPAERVELLAKRNETQTSPVDESPVVDFERWAHRTPTAYAVEDGGRPVTYQQLNSAANRVARLLLERGVGPETTVAVHLGRTRELVIAILAIAKAGAAYLPLDPAYPADRIGFLLDDAGPAVLLTGRDHTGAFARRTRATLVLDESSLVDLPTELPDPDVTEHELPARKHLDHAAYLVYTSGSTGRPKGVVMSYGALANLVSWCGSTSPVSVGSRVAQFAATSFDVSIQEVWSALVTGRTLVLCPQEVRYDPLALHSWLTRNSVGELHLPSVALHTLLEALPGAKDDLAPLTDVIQAGERLVCTPSLKHAVARNNELKVHNHYGPSETHVATAWSGSAGIAGLSTMDVPIGRPIANTQVYVLDEWLNPVPDTTPGELYIAGAGLARGYVNRPGLTAARFVANPFGASGGRMYRTGDLVRWNLNRQLEFLGRTDDQVKIRGHRIEPAEIESVMAARPDVEAAVVQAHEHLPGDSRLAVYLVPRPGCRLDEAVLRAALKEKLPDYMIPSAFVVIDSLPLTPSGKIDRRALPAPQYTLKASGRAPRSERETVLCKIFAEVLGTHDVSPTDNFFERGGHSLLAAKLSVRVRRRLGIDLPVRALFETPTVEGIADRWGKNYGEDSLGQVLGFRTGGSASPLFCIHPGGGLSWPYAGLLSHVDREVPIYGLQAEGIVEGASLPSRLAAMARDYADRIVRTRPGEACHLLGWSFGGKVAHAVATALQHRGVSVSSLTIIDSVPGAIDDPPAGPGRQAAVYADILGMMGLAADDIRPEMLVHEQFAATLRGRAAPLAELDVEQVGRLATVMANNLELAREPVPEVFDGDVLVVASSRTLMEAGVSAEDWRRHVHGDVRFHVVDFEHLHLMTPPALAEIGPVVDAELRRARQPMTGKDEGA</sequence>
<dbReference type="Gene3D" id="3.30.559.10">
    <property type="entry name" value="Chloramphenicol acetyltransferase-like domain"/>
    <property type="match status" value="3"/>
</dbReference>
<dbReference type="NCBIfam" id="TIGR01733">
    <property type="entry name" value="AA-adenyl-dom"/>
    <property type="match status" value="4"/>
</dbReference>
<dbReference type="Gene3D" id="3.40.50.1820">
    <property type="entry name" value="alpha/beta hydrolase"/>
    <property type="match status" value="1"/>
</dbReference>
<dbReference type="Pfam" id="PF00975">
    <property type="entry name" value="Thioesterase"/>
    <property type="match status" value="1"/>
</dbReference>
<dbReference type="SUPFAM" id="SSF52777">
    <property type="entry name" value="CoA-dependent acyltransferases"/>
    <property type="match status" value="7"/>
</dbReference>
<protein>
    <submittedName>
        <fullName evidence="7">Amino acid adenylation domain-containing protein</fullName>
    </submittedName>
</protein>
<reference evidence="7 8" key="1">
    <citation type="submission" date="2020-01" db="EMBL/GenBank/DDBJ databases">
        <title>Insect and environment-associated Actinomycetes.</title>
        <authorList>
            <person name="Currrie C."/>
            <person name="Chevrette M."/>
            <person name="Carlson C."/>
            <person name="Stubbendieck R."/>
            <person name="Wendt-Pienkowski E."/>
        </authorList>
    </citation>
    <scope>NUCLEOTIDE SEQUENCE [LARGE SCALE GENOMIC DNA]</scope>
    <source>
        <strain evidence="7 8">SID8386</strain>
    </source>
</reference>
<dbReference type="SUPFAM" id="SSF53335">
    <property type="entry name" value="S-adenosyl-L-methionine-dependent methyltransferases"/>
    <property type="match status" value="1"/>
</dbReference>
<dbReference type="CDD" id="cd17651">
    <property type="entry name" value="A_NRPS_VisG_like"/>
    <property type="match status" value="1"/>
</dbReference>
<dbReference type="InterPro" id="IPR006162">
    <property type="entry name" value="Ppantetheine_attach_site"/>
</dbReference>
<feature type="domain" description="Carrier" evidence="6">
    <location>
        <begin position="4303"/>
        <end position="4378"/>
    </location>
</feature>
<comment type="cofactor">
    <cofactor evidence="1">
        <name>pantetheine 4'-phosphate</name>
        <dbReference type="ChEBI" id="CHEBI:47942"/>
    </cofactor>
</comment>
<dbReference type="Gene3D" id="3.40.50.980">
    <property type="match status" value="8"/>
</dbReference>
<evidence type="ECO:0000256" key="1">
    <source>
        <dbReference type="ARBA" id="ARBA00001957"/>
    </source>
</evidence>
<dbReference type="InterPro" id="IPR023213">
    <property type="entry name" value="CAT-like_dom_sf"/>
</dbReference>
<dbReference type="Proteomes" id="UP000470404">
    <property type="component" value="Unassembled WGS sequence"/>
</dbReference>
<feature type="domain" description="Carrier" evidence="6">
    <location>
        <begin position="3234"/>
        <end position="3309"/>
    </location>
</feature>
<dbReference type="Gene3D" id="1.10.1200.10">
    <property type="entry name" value="ACP-like"/>
    <property type="match status" value="3"/>
</dbReference>
<dbReference type="Gene3D" id="2.30.38.10">
    <property type="entry name" value="Luciferase, Domain 3"/>
    <property type="match status" value="4"/>
</dbReference>
<dbReference type="CDD" id="cd02440">
    <property type="entry name" value="AdoMet_MTases"/>
    <property type="match status" value="1"/>
</dbReference>
<dbReference type="CDD" id="cd19540">
    <property type="entry name" value="LCL_NRPS-like"/>
    <property type="match status" value="3"/>
</dbReference>
<dbReference type="SUPFAM" id="SSF56801">
    <property type="entry name" value="Acetyl-CoA synthetase-like"/>
    <property type="match status" value="4"/>
</dbReference>
<keyword evidence="2" id="KW-0596">Phosphopantetheine</keyword>
<dbReference type="SMART" id="SM00823">
    <property type="entry name" value="PKS_PP"/>
    <property type="match status" value="4"/>
</dbReference>
<dbReference type="InterPro" id="IPR025110">
    <property type="entry name" value="AMP-bd_C"/>
</dbReference>
<comment type="caution">
    <text evidence="7">The sequence shown here is derived from an EMBL/GenBank/DDBJ whole genome shotgun (WGS) entry which is preliminary data.</text>
</comment>
<keyword evidence="8" id="KW-1185">Reference proteome</keyword>
<dbReference type="InterPro" id="IPR045851">
    <property type="entry name" value="AMP-bd_C_sf"/>
</dbReference>
<keyword evidence="3" id="KW-0597">Phosphoprotein</keyword>
<dbReference type="InterPro" id="IPR020806">
    <property type="entry name" value="PKS_PP-bd"/>
</dbReference>
<dbReference type="EMBL" id="JAAGNC010000222">
    <property type="protein sequence ID" value="NEC62915.1"/>
    <property type="molecule type" value="Genomic_DNA"/>
</dbReference>
<evidence type="ECO:0000256" key="2">
    <source>
        <dbReference type="ARBA" id="ARBA00022450"/>
    </source>
</evidence>
<dbReference type="PROSITE" id="PS00012">
    <property type="entry name" value="PHOSPHOPANTETHEINE"/>
    <property type="match status" value="2"/>
</dbReference>
<dbReference type="InterPro" id="IPR009081">
    <property type="entry name" value="PP-bd_ACP"/>
</dbReference>
<dbReference type="Gene3D" id="3.30.300.30">
    <property type="match status" value="5"/>
</dbReference>
<dbReference type="CDD" id="cd05930">
    <property type="entry name" value="A_NRPS"/>
    <property type="match status" value="2"/>
</dbReference>
<dbReference type="Pfam" id="PF08242">
    <property type="entry name" value="Methyltransf_12"/>
    <property type="match status" value="1"/>
</dbReference>
<dbReference type="InterPro" id="IPR013217">
    <property type="entry name" value="Methyltransf_12"/>
</dbReference>
<dbReference type="Pfam" id="PF00668">
    <property type="entry name" value="Condensation"/>
    <property type="match status" value="3"/>
</dbReference>
<dbReference type="Gene3D" id="3.40.50.150">
    <property type="entry name" value="Vaccinia Virus protein VP39"/>
    <property type="match status" value="1"/>
</dbReference>
<dbReference type="InterPro" id="IPR000873">
    <property type="entry name" value="AMP-dep_synth/lig_dom"/>
</dbReference>
<dbReference type="SMART" id="SM00824">
    <property type="entry name" value="PKS_TE"/>
    <property type="match status" value="1"/>
</dbReference>
<dbReference type="PANTHER" id="PTHR45527:SF1">
    <property type="entry name" value="FATTY ACID SYNTHASE"/>
    <property type="match status" value="1"/>
</dbReference>
<dbReference type="PROSITE" id="PS50075">
    <property type="entry name" value="CARRIER"/>
    <property type="match status" value="4"/>
</dbReference>
<dbReference type="SUPFAM" id="SSF47336">
    <property type="entry name" value="ACP-like"/>
    <property type="match status" value="4"/>
</dbReference>
<dbReference type="InterPro" id="IPR001031">
    <property type="entry name" value="Thioesterase"/>
</dbReference>
<dbReference type="Pfam" id="PF13193">
    <property type="entry name" value="AMP-binding_C"/>
    <property type="match status" value="3"/>
</dbReference>
<dbReference type="SUPFAM" id="SSF53474">
    <property type="entry name" value="alpha/beta-Hydrolases"/>
    <property type="match status" value="1"/>
</dbReference>
<feature type="domain" description="Carrier" evidence="6">
    <location>
        <begin position="718"/>
        <end position="793"/>
    </location>
</feature>
<dbReference type="CDD" id="cd12117">
    <property type="entry name" value="A_NRPS_Srf_like"/>
    <property type="match status" value="1"/>
</dbReference>